<organism evidence="3 4">
    <name type="scientific">Aspergillus pseudoviridinutans</name>
    <dbReference type="NCBI Taxonomy" id="1517512"/>
    <lineage>
        <taxon>Eukaryota</taxon>
        <taxon>Fungi</taxon>
        <taxon>Dikarya</taxon>
        <taxon>Ascomycota</taxon>
        <taxon>Pezizomycotina</taxon>
        <taxon>Eurotiomycetes</taxon>
        <taxon>Eurotiomycetidae</taxon>
        <taxon>Eurotiales</taxon>
        <taxon>Aspergillaceae</taxon>
        <taxon>Aspergillus</taxon>
        <taxon>Aspergillus subgen. Fumigati</taxon>
    </lineage>
</organism>
<feature type="domain" description="Xylanolytic transcriptional activator regulatory" evidence="2">
    <location>
        <begin position="5"/>
        <end position="44"/>
    </location>
</feature>
<dbReference type="PANTHER" id="PTHR46910">
    <property type="entry name" value="TRANSCRIPTION FACTOR PDR1"/>
    <property type="match status" value="1"/>
</dbReference>
<dbReference type="GO" id="GO:0008270">
    <property type="term" value="F:zinc ion binding"/>
    <property type="evidence" value="ECO:0007669"/>
    <property type="project" value="InterPro"/>
</dbReference>
<gene>
    <name evidence="3" type="ORF">Asppvi_009933</name>
</gene>
<sequence length="359" mass="40534">MRYDSPDSRESKLHLFWSIYILDKALSLRLGRTSAMPDHDISLPHKPSTGHVPDPWISIFLRWIDVAKIQGEVYDRLFSPAALSEPARERASHAGRLASKMQQIIAESSKACFLTGFEFDEKSPFLYIIRKSDEVNNLAILTLIYRATPTSETWPFAFVAECVDSARAAMDSHHECMARLKLVSDTLKCSYAHWTVLQTPFVPFIVIFCHVIDASDFGDLRRLEDFVRSIECLCPLSQAVAKLHYLCQTLVLLAQLYIKAKVQGQEDQTLPFAGQEVGRYLASIGLAPHSPYKDCNSQQQMVDAETSTMGLPREGSDYDDSGAMSERMQLDTWFSGNLSLMALLEDDLVQLDPEIRTSW</sequence>
<name>A0A9P3EZG1_9EURO</name>
<dbReference type="GO" id="GO:0003700">
    <property type="term" value="F:DNA-binding transcription factor activity"/>
    <property type="evidence" value="ECO:0007669"/>
    <property type="project" value="InterPro"/>
</dbReference>
<dbReference type="GO" id="GO:0003677">
    <property type="term" value="F:DNA binding"/>
    <property type="evidence" value="ECO:0007669"/>
    <property type="project" value="InterPro"/>
</dbReference>
<dbReference type="CDD" id="cd12148">
    <property type="entry name" value="fungal_TF_MHR"/>
    <property type="match status" value="1"/>
</dbReference>
<keyword evidence="1" id="KW-0539">Nucleus</keyword>
<proteinExistence type="predicted"/>
<dbReference type="RefSeq" id="XP_043161714.1">
    <property type="nucleotide sequence ID" value="XM_043305779.1"/>
</dbReference>
<dbReference type="GeneID" id="67008543"/>
<evidence type="ECO:0000259" key="2">
    <source>
        <dbReference type="Pfam" id="PF04082"/>
    </source>
</evidence>
<dbReference type="EMBL" id="BHVY01000007">
    <property type="protein sequence ID" value="GIJ90968.1"/>
    <property type="molecule type" value="Genomic_DNA"/>
</dbReference>
<dbReference type="PANTHER" id="PTHR46910:SF5">
    <property type="entry name" value="ZN(II)2CYS6 TRANSCRIPTION FACTOR (EUROFUNG)"/>
    <property type="match status" value="1"/>
</dbReference>
<dbReference type="InterPro" id="IPR007219">
    <property type="entry name" value="XnlR_reg_dom"/>
</dbReference>
<keyword evidence="4" id="KW-1185">Reference proteome</keyword>
<protein>
    <recommendedName>
        <fullName evidence="2">Xylanolytic transcriptional activator regulatory domain-containing protein</fullName>
    </recommendedName>
</protein>
<dbReference type="Pfam" id="PF04082">
    <property type="entry name" value="Fungal_trans"/>
    <property type="match status" value="1"/>
</dbReference>
<evidence type="ECO:0000256" key="1">
    <source>
        <dbReference type="ARBA" id="ARBA00023242"/>
    </source>
</evidence>
<dbReference type="GO" id="GO:0006351">
    <property type="term" value="P:DNA-templated transcription"/>
    <property type="evidence" value="ECO:0007669"/>
    <property type="project" value="InterPro"/>
</dbReference>
<dbReference type="InterPro" id="IPR050987">
    <property type="entry name" value="AtrR-like"/>
</dbReference>
<dbReference type="OrthoDB" id="103819at2759"/>
<evidence type="ECO:0000313" key="4">
    <source>
        <dbReference type="Proteomes" id="UP001043456"/>
    </source>
</evidence>
<comment type="caution">
    <text evidence="3">The sequence shown here is derived from an EMBL/GenBank/DDBJ whole genome shotgun (WGS) entry which is preliminary data.</text>
</comment>
<evidence type="ECO:0000313" key="3">
    <source>
        <dbReference type="EMBL" id="GIJ90968.1"/>
    </source>
</evidence>
<dbReference type="AlphaFoldDB" id="A0A9P3EZG1"/>
<dbReference type="Proteomes" id="UP001043456">
    <property type="component" value="Unassembled WGS sequence"/>
</dbReference>
<reference evidence="3 4" key="1">
    <citation type="submission" date="2018-10" db="EMBL/GenBank/DDBJ databases">
        <title>Pan-genome distribution and transcriptional activeness of fungal secondary metabolism genes in Aspergillus section Fumigati.</title>
        <authorList>
            <person name="Takahashi H."/>
            <person name="Umemura M."/>
            <person name="Ninomiya A."/>
            <person name="Kusuya Y."/>
            <person name="Urayama S."/>
            <person name="Shimizu M."/>
            <person name="Watanabe A."/>
            <person name="Kamei K."/>
            <person name="Yaguchi T."/>
            <person name="Hagiwara D."/>
        </authorList>
    </citation>
    <scope>NUCLEOTIDE SEQUENCE [LARGE SCALE GENOMIC DNA]</scope>
    <source>
        <strain evidence="3 4">IFM 55266</strain>
    </source>
</reference>
<accession>A0A9P3EZG1</accession>